<evidence type="ECO:0000313" key="2">
    <source>
        <dbReference type="Proteomes" id="UP000630097"/>
    </source>
</evidence>
<gene>
    <name evidence="1" type="ORF">Pka01_31580</name>
</gene>
<reference evidence="1 2" key="1">
    <citation type="submission" date="2021-01" db="EMBL/GenBank/DDBJ databases">
        <title>Whole genome shotgun sequence of Planotetraspora kaengkrachanensis NBRC 104272.</title>
        <authorList>
            <person name="Komaki H."/>
            <person name="Tamura T."/>
        </authorList>
    </citation>
    <scope>NUCLEOTIDE SEQUENCE [LARGE SCALE GENOMIC DNA]</scope>
    <source>
        <strain evidence="1 2">NBRC 104272</strain>
    </source>
</reference>
<dbReference type="AlphaFoldDB" id="A0A8J3M657"/>
<dbReference type="EMBL" id="BONV01000012">
    <property type="protein sequence ID" value="GIG80031.1"/>
    <property type="molecule type" value="Genomic_DNA"/>
</dbReference>
<name>A0A8J3M657_9ACTN</name>
<proteinExistence type="predicted"/>
<organism evidence="1 2">
    <name type="scientific">Planotetraspora kaengkrachanensis</name>
    <dbReference type="NCBI Taxonomy" id="575193"/>
    <lineage>
        <taxon>Bacteria</taxon>
        <taxon>Bacillati</taxon>
        <taxon>Actinomycetota</taxon>
        <taxon>Actinomycetes</taxon>
        <taxon>Streptosporangiales</taxon>
        <taxon>Streptosporangiaceae</taxon>
        <taxon>Planotetraspora</taxon>
    </lineage>
</organism>
<dbReference type="Proteomes" id="UP000630097">
    <property type="component" value="Unassembled WGS sequence"/>
</dbReference>
<evidence type="ECO:0000313" key="1">
    <source>
        <dbReference type="EMBL" id="GIG80031.1"/>
    </source>
</evidence>
<sequence length="93" mass="9883">MSRGTGSALVVPGEVKGDLDAGSAEILRVPREEMPVIGFPADLSQASGERLSPAAGQVVWAEVRGQPSTADCRTPCPRAWPVDRESMRRVGRP</sequence>
<protein>
    <submittedName>
        <fullName evidence="1">Uncharacterized protein</fullName>
    </submittedName>
</protein>
<comment type="caution">
    <text evidence="1">The sequence shown here is derived from an EMBL/GenBank/DDBJ whole genome shotgun (WGS) entry which is preliminary data.</text>
</comment>
<keyword evidence="2" id="KW-1185">Reference proteome</keyword>
<accession>A0A8J3M657</accession>